<dbReference type="PROSITE" id="PS51296">
    <property type="entry name" value="RIESKE"/>
    <property type="match status" value="1"/>
</dbReference>
<dbReference type="Proteomes" id="UP000586918">
    <property type="component" value="Unassembled WGS sequence"/>
</dbReference>
<dbReference type="GO" id="GO:0004497">
    <property type="term" value="F:monooxygenase activity"/>
    <property type="evidence" value="ECO:0007669"/>
    <property type="project" value="UniProtKB-ARBA"/>
</dbReference>
<dbReference type="Pfam" id="PF00355">
    <property type="entry name" value="Rieske"/>
    <property type="match status" value="1"/>
</dbReference>
<dbReference type="GO" id="GO:0051213">
    <property type="term" value="F:dioxygenase activity"/>
    <property type="evidence" value="ECO:0007669"/>
    <property type="project" value="UniProtKB-KW"/>
</dbReference>
<keyword evidence="2" id="KW-0001">2Fe-2S</keyword>
<sequence>MTVGSHLADLVGAVQYDKGLVARSIFVDPEVYALELDRIFANNWLFLGHESQVAEPGDFITTYMGEDPIIVSRGHDGHVRALLNACRHRGMRVCRSDEGNTSFFQCPYHAWTYSSAGELEGVPKFRLGYAGVLDKKEWGLREVTRVESYRGFLFGNWAPEGPSLEEWLGDFTTYFDLIFARDPAGIEVVPGAHRWTVDTNWKIASENFAADMYHVEHSHARPAELGLMQAMPDEGYQISAGMGFVGHAFTRPVSEDAGGEEPLHSYWTLPNIQTEFLAEMRKQVAEEKGAALARLIPLGHGALFPTFAFLDLEQFRLMRVHHPQGPDRTLIHQWCVLDRSLPADVKDAVRKQYELTFGPAGLLEQDDGENWRECQNGMRGFIGRQLDSNMMLGLGLEKSASEIVGDDNAPGVAGGIWSEGNQRRFYEHWQRFMQAPSSAPASEPSPGRG</sequence>
<dbReference type="CDD" id="cd08881">
    <property type="entry name" value="RHO_alpha_C_NDO-like"/>
    <property type="match status" value="1"/>
</dbReference>
<dbReference type="PANTHER" id="PTHR43756:SF1">
    <property type="entry name" value="3-PHENYLPROPIONATE_CINNAMIC ACID DIOXYGENASE SUBUNIT ALPHA"/>
    <property type="match status" value="1"/>
</dbReference>
<dbReference type="EMBL" id="JAAXKZ010000017">
    <property type="protein sequence ID" value="NMH91406.1"/>
    <property type="molecule type" value="Genomic_DNA"/>
</dbReference>
<evidence type="ECO:0000256" key="4">
    <source>
        <dbReference type="ARBA" id="ARBA00022797"/>
    </source>
</evidence>
<dbReference type="PRINTS" id="PR00090">
    <property type="entry name" value="RNGDIOXGNASE"/>
</dbReference>
<dbReference type="GO" id="GO:0016705">
    <property type="term" value="F:oxidoreductase activity, acting on paired donors, with incorporation or reduction of molecular oxygen"/>
    <property type="evidence" value="ECO:0007669"/>
    <property type="project" value="UniProtKB-ARBA"/>
</dbReference>
<keyword evidence="9" id="KW-0520">NAD</keyword>
<dbReference type="InterPro" id="IPR036922">
    <property type="entry name" value="Rieske_2Fe-2S_sf"/>
</dbReference>
<keyword evidence="12" id="KW-1185">Reference proteome</keyword>
<proteinExistence type="inferred from homology"/>
<dbReference type="Gene3D" id="3.90.380.10">
    <property type="entry name" value="Naphthalene 1,2-dioxygenase Alpha Subunit, Chain A, domain 1"/>
    <property type="match status" value="1"/>
</dbReference>
<comment type="similarity">
    <text evidence="1">Belongs to the bacterial ring-hydroxylating dioxygenase alpha subunit family.</text>
</comment>
<evidence type="ECO:0000256" key="5">
    <source>
        <dbReference type="ARBA" id="ARBA00022964"/>
    </source>
</evidence>
<keyword evidence="6" id="KW-0560">Oxidoreductase</keyword>
<dbReference type="InterPro" id="IPR001663">
    <property type="entry name" value="Rng_hydr_dOase-A"/>
</dbReference>
<reference evidence="11 12" key="1">
    <citation type="submission" date="2020-04" db="EMBL/GenBank/DDBJ databases">
        <authorList>
            <person name="Klaysubun C."/>
            <person name="Duangmal K."/>
            <person name="Lipun K."/>
        </authorList>
    </citation>
    <scope>NUCLEOTIDE SEQUENCE [LARGE SCALE GENOMIC DNA]</scope>
    <source>
        <strain evidence="11 12">DSM 45300</strain>
    </source>
</reference>
<evidence type="ECO:0000256" key="9">
    <source>
        <dbReference type="ARBA" id="ARBA00023027"/>
    </source>
</evidence>
<dbReference type="InterPro" id="IPR017941">
    <property type="entry name" value="Rieske_2Fe-2S"/>
</dbReference>
<dbReference type="GO" id="GO:0051537">
    <property type="term" value="F:2 iron, 2 sulfur cluster binding"/>
    <property type="evidence" value="ECO:0007669"/>
    <property type="project" value="UniProtKB-KW"/>
</dbReference>
<accession>A0A848DFQ6</accession>
<evidence type="ECO:0000256" key="8">
    <source>
        <dbReference type="ARBA" id="ARBA00023014"/>
    </source>
</evidence>
<evidence type="ECO:0000259" key="10">
    <source>
        <dbReference type="PROSITE" id="PS51296"/>
    </source>
</evidence>
<dbReference type="InterPro" id="IPR015879">
    <property type="entry name" value="Ring_hydroxy_dOase_asu_C_dom"/>
</dbReference>
<dbReference type="AlphaFoldDB" id="A0A848DFQ6"/>
<name>A0A848DFQ6_9PSEU</name>
<gene>
    <name evidence="11" type="ORF">HF519_07345</name>
</gene>
<dbReference type="InterPro" id="IPR015881">
    <property type="entry name" value="ARHD_Rieske_2Fe_2S"/>
</dbReference>
<dbReference type="SUPFAM" id="SSF55961">
    <property type="entry name" value="Bet v1-like"/>
    <property type="match status" value="1"/>
</dbReference>
<dbReference type="InterPro" id="IPR043266">
    <property type="entry name" value="RHO_NdoB-like_C"/>
</dbReference>
<evidence type="ECO:0000256" key="6">
    <source>
        <dbReference type="ARBA" id="ARBA00023002"/>
    </source>
</evidence>
<keyword evidence="3" id="KW-0479">Metal-binding</keyword>
<evidence type="ECO:0000256" key="1">
    <source>
        <dbReference type="ARBA" id="ARBA00008751"/>
    </source>
</evidence>
<keyword evidence="7" id="KW-0408">Iron</keyword>
<dbReference type="GO" id="GO:0005506">
    <property type="term" value="F:iron ion binding"/>
    <property type="evidence" value="ECO:0007669"/>
    <property type="project" value="InterPro"/>
</dbReference>
<evidence type="ECO:0000256" key="3">
    <source>
        <dbReference type="ARBA" id="ARBA00022723"/>
    </source>
</evidence>
<feature type="domain" description="Rieske" evidence="10">
    <location>
        <begin position="44"/>
        <end position="126"/>
    </location>
</feature>
<dbReference type="Pfam" id="PF00848">
    <property type="entry name" value="Ring_hydroxyl_A"/>
    <property type="match status" value="1"/>
</dbReference>
<evidence type="ECO:0000313" key="11">
    <source>
        <dbReference type="EMBL" id="NMH91406.1"/>
    </source>
</evidence>
<keyword evidence="5" id="KW-0223">Dioxygenase</keyword>
<organism evidence="11 12">
    <name type="scientific">Pseudonocardia bannensis</name>
    <dbReference type="NCBI Taxonomy" id="630973"/>
    <lineage>
        <taxon>Bacteria</taxon>
        <taxon>Bacillati</taxon>
        <taxon>Actinomycetota</taxon>
        <taxon>Actinomycetes</taxon>
        <taxon>Pseudonocardiales</taxon>
        <taxon>Pseudonocardiaceae</taxon>
        <taxon>Pseudonocardia</taxon>
    </lineage>
</organism>
<comment type="caution">
    <text evidence="11">The sequence shown here is derived from an EMBL/GenBank/DDBJ whole genome shotgun (WGS) entry which is preliminary data.</text>
</comment>
<dbReference type="PROSITE" id="PS00570">
    <property type="entry name" value="RING_HYDROXYL_ALPHA"/>
    <property type="match status" value="1"/>
</dbReference>
<evidence type="ECO:0000256" key="7">
    <source>
        <dbReference type="ARBA" id="ARBA00023004"/>
    </source>
</evidence>
<protein>
    <submittedName>
        <fullName evidence="11">Rieske 2Fe-2S domain-containing protein</fullName>
    </submittedName>
</protein>
<evidence type="ECO:0000313" key="12">
    <source>
        <dbReference type="Proteomes" id="UP000586918"/>
    </source>
</evidence>
<dbReference type="PANTHER" id="PTHR43756">
    <property type="entry name" value="CHOLINE MONOOXYGENASE, CHLOROPLASTIC"/>
    <property type="match status" value="1"/>
</dbReference>
<dbReference type="RefSeq" id="WP_169411427.1">
    <property type="nucleotide sequence ID" value="NZ_JAAXKZ010000017.1"/>
</dbReference>
<keyword evidence="4" id="KW-0058">Aromatic hydrocarbons catabolism</keyword>
<dbReference type="SUPFAM" id="SSF50022">
    <property type="entry name" value="ISP domain"/>
    <property type="match status" value="1"/>
</dbReference>
<dbReference type="Gene3D" id="2.102.10.10">
    <property type="entry name" value="Rieske [2Fe-2S] iron-sulphur domain"/>
    <property type="match status" value="1"/>
</dbReference>
<evidence type="ECO:0000256" key="2">
    <source>
        <dbReference type="ARBA" id="ARBA00022714"/>
    </source>
</evidence>
<keyword evidence="8" id="KW-0411">Iron-sulfur</keyword>